<evidence type="ECO:0000256" key="6">
    <source>
        <dbReference type="ARBA" id="ARBA00023242"/>
    </source>
</evidence>
<dbReference type="GO" id="GO:0000981">
    <property type="term" value="F:DNA-binding transcription factor activity, RNA polymerase II-specific"/>
    <property type="evidence" value="ECO:0007669"/>
    <property type="project" value="InterPro"/>
</dbReference>
<dbReference type="SMART" id="SM00066">
    <property type="entry name" value="GAL4"/>
    <property type="match status" value="1"/>
</dbReference>
<evidence type="ECO:0000256" key="2">
    <source>
        <dbReference type="ARBA" id="ARBA00022833"/>
    </source>
</evidence>
<dbReference type="SUPFAM" id="SSF57701">
    <property type="entry name" value="Zn2/Cys6 DNA-binding domain"/>
    <property type="match status" value="1"/>
</dbReference>
<keyword evidence="6" id="KW-0539">Nucleus</keyword>
<dbReference type="PANTHER" id="PTHR36206">
    <property type="entry name" value="ASPERCRYPTIN BIOSYNTHESIS CLUSTER-SPECIFIC TRANSCRIPTION REGULATOR ATNN-RELATED"/>
    <property type="match status" value="1"/>
</dbReference>
<keyword evidence="3" id="KW-0805">Transcription regulation</keyword>
<keyword evidence="4" id="KW-0238">DNA-binding</keyword>
<name>A0A6A6QQ94_9PEZI</name>
<evidence type="ECO:0000256" key="3">
    <source>
        <dbReference type="ARBA" id="ARBA00023015"/>
    </source>
</evidence>
<dbReference type="AlphaFoldDB" id="A0A6A6QQ94"/>
<dbReference type="GO" id="GO:0008270">
    <property type="term" value="F:zinc ion binding"/>
    <property type="evidence" value="ECO:0007669"/>
    <property type="project" value="InterPro"/>
</dbReference>
<dbReference type="GO" id="GO:0003677">
    <property type="term" value="F:DNA binding"/>
    <property type="evidence" value="ECO:0007669"/>
    <property type="project" value="UniProtKB-KW"/>
</dbReference>
<keyword evidence="5" id="KW-0804">Transcription</keyword>
<reference evidence="9" key="1">
    <citation type="journal article" date="2020" name="Stud. Mycol.">
        <title>101 Dothideomycetes genomes: a test case for predicting lifestyles and emergence of pathogens.</title>
        <authorList>
            <person name="Haridas S."/>
            <person name="Albert R."/>
            <person name="Binder M."/>
            <person name="Bloem J."/>
            <person name="Labutti K."/>
            <person name="Salamov A."/>
            <person name="Andreopoulos B."/>
            <person name="Baker S."/>
            <person name="Barry K."/>
            <person name="Bills G."/>
            <person name="Bluhm B."/>
            <person name="Cannon C."/>
            <person name="Castanera R."/>
            <person name="Culley D."/>
            <person name="Daum C."/>
            <person name="Ezra D."/>
            <person name="Gonzalez J."/>
            <person name="Henrissat B."/>
            <person name="Kuo A."/>
            <person name="Liang C."/>
            <person name="Lipzen A."/>
            <person name="Lutzoni F."/>
            <person name="Magnuson J."/>
            <person name="Mondo S."/>
            <person name="Nolan M."/>
            <person name="Ohm R."/>
            <person name="Pangilinan J."/>
            <person name="Park H.-J."/>
            <person name="Ramirez L."/>
            <person name="Alfaro M."/>
            <person name="Sun H."/>
            <person name="Tritt A."/>
            <person name="Yoshinaga Y."/>
            <person name="Zwiers L.-H."/>
            <person name="Turgeon B."/>
            <person name="Goodwin S."/>
            <person name="Spatafora J."/>
            <person name="Crous P."/>
            <person name="Grigoriev I."/>
        </authorList>
    </citation>
    <scope>NUCLEOTIDE SEQUENCE</scope>
    <source>
        <strain evidence="9">CBS 269.34</strain>
    </source>
</reference>
<dbReference type="InterPro" id="IPR036864">
    <property type="entry name" value="Zn2-C6_fun-type_DNA-bd_sf"/>
</dbReference>
<keyword evidence="1" id="KW-0479">Metal-binding</keyword>
<dbReference type="InterPro" id="IPR052360">
    <property type="entry name" value="Transcr_Regulatory_Proteins"/>
</dbReference>
<sequence>RKKVWKTKVKTGCITCRIRRVKCDEDKPDCKRCTSTGRKCDGYEPPKAQKQDSQAVVRAARPPKSTRLSTSLLPGYARSTPAAFMDPAFASETSAESRSLKFFQLYTAPEMAGFFDSTFWVQDLLLAANEHQSIRYAVTALGALHQKF</sequence>
<feature type="region of interest" description="Disordered" evidence="7">
    <location>
        <begin position="40"/>
        <end position="66"/>
    </location>
</feature>
<gene>
    <name evidence="9" type="ORF">BU16DRAFT_424028</name>
</gene>
<dbReference type="CDD" id="cd00067">
    <property type="entry name" value="GAL4"/>
    <property type="match status" value="1"/>
</dbReference>
<feature type="non-terminal residue" evidence="9">
    <location>
        <position position="148"/>
    </location>
</feature>
<evidence type="ECO:0000313" key="9">
    <source>
        <dbReference type="EMBL" id="KAF2493017.1"/>
    </source>
</evidence>
<dbReference type="EMBL" id="MU004193">
    <property type="protein sequence ID" value="KAF2493017.1"/>
    <property type="molecule type" value="Genomic_DNA"/>
</dbReference>
<evidence type="ECO:0000256" key="5">
    <source>
        <dbReference type="ARBA" id="ARBA00023163"/>
    </source>
</evidence>
<evidence type="ECO:0000256" key="4">
    <source>
        <dbReference type="ARBA" id="ARBA00023125"/>
    </source>
</evidence>
<keyword evidence="2" id="KW-0862">Zinc</keyword>
<dbReference type="Pfam" id="PF00172">
    <property type="entry name" value="Zn_clus"/>
    <property type="match status" value="1"/>
</dbReference>
<organism evidence="9 10">
    <name type="scientific">Lophium mytilinum</name>
    <dbReference type="NCBI Taxonomy" id="390894"/>
    <lineage>
        <taxon>Eukaryota</taxon>
        <taxon>Fungi</taxon>
        <taxon>Dikarya</taxon>
        <taxon>Ascomycota</taxon>
        <taxon>Pezizomycotina</taxon>
        <taxon>Dothideomycetes</taxon>
        <taxon>Pleosporomycetidae</taxon>
        <taxon>Mytilinidiales</taxon>
        <taxon>Mytilinidiaceae</taxon>
        <taxon>Lophium</taxon>
    </lineage>
</organism>
<proteinExistence type="predicted"/>
<feature type="compositionally biased region" description="Basic and acidic residues" evidence="7">
    <location>
        <begin position="40"/>
        <end position="50"/>
    </location>
</feature>
<dbReference type="InterPro" id="IPR001138">
    <property type="entry name" value="Zn2Cys6_DnaBD"/>
</dbReference>
<evidence type="ECO:0000256" key="7">
    <source>
        <dbReference type="SAM" id="MobiDB-lite"/>
    </source>
</evidence>
<evidence type="ECO:0000313" key="10">
    <source>
        <dbReference type="Proteomes" id="UP000799750"/>
    </source>
</evidence>
<protein>
    <recommendedName>
        <fullName evidence="8">Zn(2)-C6 fungal-type domain-containing protein</fullName>
    </recommendedName>
</protein>
<dbReference type="Proteomes" id="UP000799750">
    <property type="component" value="Unassembled WGS sequence"/>
</dbReference>
<dbReference type="PANTHER" id="PTHR36206:SF12">
    <property type="entry name" value="ASPERCRYPTIN BIOSYNTHESIS CLUSTER-SPECIFIC TRANSCRIPTION REGULATOR ATNN-RELATED"/>
    <property type="match status" value="1"/>
</dbReference>
<keyword evidence="10" id="KW-1185">Reference proteome</keyword>
<dbReference type="PROSITE" id="PS50048">
    <property type="entry name" value="ZN2_CY6_FUNGAL_2"/>
    <property type="match status" value="1"/>
</dbReference>
<dbReference type="PROSITE" id="PS00463">
    <property type="entry name" value="ZN2_CY6_FUNGAL_1"/>
    <property type="match status" value="1"/>
</dbReference>
<accession>A0A6A6QQ94</accession>
<evidence type="ECO:0000259" key="8">
    <source>
        <dbReference type="PROSITE" id="PS50048"/>
    </source>
</evidence>
<feature type="non-terminal residue" evidence="9">
    <location>
        <position position="1"/>
    </location>
</feature>
<evidence type="ECO:0000256" key="1">
    <source>
        <dbReference type="ARBA" id="ARBA00022723"/>
    </source>
</evidence>
<dbReference type="Gene3D" id="4.10.240.10">
    <property type="entry name" value="Zn(2)-C6 fungal-type DNA-binding domain"/>
    <property type="match status" value="1"/>
</dbReference>
<dbReference type="OrthoDB" id="3598904at2759"/>
<feature type="domain" description="Zn(2)-C6 fungal-type" evidence="8">
    <location>
        <begin position="12"/>
        <end position="40"/>
    </location>
</feature>